<dbReference type="EMBL" id="CAXKWB010001593">
    <property type="protein sequence ID" value="CAL4064901.1"/>
    <property type="molecule type" value="Genomic_DNA"/>
</dbReference>
<accession>A0AAV2PT21</accession>
<gene>
    <name evidence="1" type="ORF">MNOR_LOCUS4359</name>
</gene>
<proteinExistence type="predicted"/>
<evidence type="ECO:0000313" key="2">
    <source>
        <dbReference type="Proteomes" id="UP001497623"/>
    </source>
</evidence>
<dbReference type="Proteomes" id="UP001497623">
    <property type="component" value="Unassembled WGS sequence"/>
</dbReference>
<feature type="non-terminal residue" evidence="1">
    <location>
        <position position="1"/>
    </location>
</feature>
<dbReference type="AlphaFoldDB" id="A0AAV2PT21"/>
<protein>
    <submittedName>
        <fullName evidence="1">Uncharacterized protein</fullName>
    </submittedName>
</protein>
<comment type="caution">
    <text evidence="1">The sequence shown here is derived from an EMBL/GenBank/DDBJ whole genome shotgun (WGS) entry which is preliminary data.</text>
</comment>
<reference evidence="1 2" key="1">
    <citation type="submission" date="2024-05" db="EMBL/GenBank/DDBJ databases">
        <authorList>
            <person name="Wallberg A."/>
        </authorList>
    </citation>
    <scope>NUCLEOTIDE SEQUENCE [LARGE SCALE GENOMIC DNA]</scope>
</reference>
<evidence type="ECO:0000313" key="1">
    <source>
        <dbReference type="EMBL" id="CAL4064901.1"/>
    </source>
</evidence>
<sequence>DYDVVGTALAGDLIETRWTRKKTIGSYTVSRNKIAEDTEGVFVHTVVTCADEDETDNFHCFGYFVGVIPEKAYDLSVEEKPKTQKPTITLKGTTTPTFLKEVTGMSMKISSVNTKWHKGLRSFEVSTCVHQAETSTPSTFEAILINKRGQWEKVKGVTHQIGDELCFDALHVNMYNFDLSEDLTLVVVKRGSDGLTVLESANTNISVGANLMTAALGNSSVDTM</sequence>
<name>A0AAV2PT21_MEGNR</name>
<keyword evidence="2" id="KW-1185">Reference proteome</keyword>
<organism evidence="1 2">
    <name type="scientific">Meganyctiphanes norvegica</name>
    <name type="common">Northern krill</name>
    <name type="synonym">Thysanopoda norvegica</name>
    <dbReference type="NCBI Taxonomy" id="48144"/>
    <lineage>
        <taxon>Eukaryota</taxon>
        <taxon>Metazoa</taxon>
        <taxon>Ecdysozoa</taxon>
        <taxon>Arthropoda</taxon>
        <taxon>Crustacea</taxon>
        <taxon>Multicrustacea</taxon>
        <taxon>Malacostraca</taxon>
        <taxon>Eumalacostraca</taxon>
        <taxon>Eucarida</taxon>
        <taxon>Euphausiacea</taxon>
        <taxon>Euphausiidae</taxon>
        <taxon>Meganyctiphanes</taxon>
    </lineage>
</organism>